<organism evidence="1">
    <name type="scientific">Sesamum angustifolium</name>
    <dbReference type="NCBI Taxonomy" id="2727405"/>
    <lineage>
        <taxon>Eukaryota</taxon>
        <taxon>Viridiplantae</taxon>
        <taxon>Streptophyta</taxon>
        <taxon>Embryophyta</taxon>
        <taxon>Tracheophyta</taxon>
        <taxon>Spermatophyta</taxon>
        <taxon>Magnoliopsida</taxon>
        <taxon>eudicotyledons</taxon>
        <taxon>Gunneridae</taxon>
        <taxon>Pentapetalae</taxon>
        <taxon>asterids</taxon>
        <taxon>lamiids</taxon>
        <taxon>Lamiales</taxon>
        <taxon>Pedaliaceae</taxon>
        <taxon>Sesamum</taxon>
    </lineage>
</organism>
<protein>
    <submittedName>
        <fullName evidence="1">Uncharacterized protein</fullName>
    </submittedName>
</protein>
<dbReference type="AlphaFoldDB" id="A0AAW2K176"/>
<proteinExistence type="predicted"/>
<name>A0AAW2K176_9LAMI</name>
<evidence type="ECO:0000313" key="1">
    <source>
        <dbReference type="EMBL" id="KAL0300451.1"/>
    </source>
</evidence>
<accession>A0AAW2K176</accession>
<dbReference type="EMBL" id="JACGWK010000325">
    <property type="protein sequence ID" value="KAL0300451.1"/>
    <property type="molecule type" value="Genomic_DNA"/>
</dbReference>
<gene>
    <name evidence="1" type="ORF">Sangu_3120600</name>
</gene>
<sequence>MQENFPLESLPQLILPQSRPPHDDYTLIILDPPVSKAKPDVGSVPLLEKMPGQTVNLHMFKKVKAADE</sequence>
<reference evidence="1" key="1">
    <citation type="submission" date="2020-06" db="EMBL/GenBank/DDBJ databases">
        <authorList>
            <person name="Li T."/>
            <person name="Hu X."/>
            <person name="Zhang T."/>
            <person name="Song X."/>
            <person name="Zhang H."/>
            <person name="Dai N."/>
            <person name="Sheng W."/>
            <person name="Hou X."/>
            <person name="Wei L."/>
        </authorList>
    </citation>
    <scope>NUCLEOTIDE SEQUENCE</scope>
    <source>
        <strain evidence="1">G01</strain>
        <tissue evidence="1">Leaf</tissue>
    </source>
</reference>
<comment type="caution">
    <text evidence="1">The sequence shown here is derived from an EMBL/GenBank/DDBJ whole genome shotgun (WGS) entry which is preliminary data.</text>
</comment>
<reference evidence="1" key="2">
    <citation type="journal article" date="2024" name="Plant">
        <title>Genomic evolution and insights into agronomic trait innovations of Sesamum species.</title>
        <authorList>
            <person name="Miao H."/>
            <person name="Wang L."/>
            <person name="Qu L."/>
            <person name="Liu H."/>
            <person name="Sun Y."/>
            <person name="Le M."/>
            <person name="Wang Q."/>
            <person name="Wei S."/>
            <person name="Zheng Y."/>
            <person name="Lin W."/>
            <person name="Duan Y."/>
            <person name="Cao H."/>
            <person name="Xiong S."/>
            <person name="Wang X."/>
            <person name="Wei L."/>
            <person name="Li C."/>
            <person name="Ma Q."/>
            <person name="Ju M."/>
            <person name="Zhao R."/>
            <person name="Li G."/>
            <person name="Mu C."/>
            <person name="Tian Q."/>
            <person name="Mei H."/>
            <person name="Zhang T."/>
            <person name="Gao T."/>
            <person name="Zhang H."/>
        </authorList>
    </citation>
    <scope>NUCLEOTIDE SEQUENCE</scope>
    <source>
        <strain evidence="1">G01</strain>
    </source>
</reference>